<keyword evidence="1" id="KW-1133">Transmembrane helix</keyword>
<feature type="transmembrane region" description="Helical" evidence="1">
    <location>
        <begin position="25"/>
        <end position="43"/>
    </location>
</feature>
<feature type="transmembrane region" description="Helical" evidence="1">
    <location>
        <begin position="127"/>
        <end position="146"/>
    </location>
</feature>
<keyword evidence="1" id="KW-0472">Membrane</keyword>
<feature type="transmembrane region" description="Helical" evidence="1">
    <location>
        <begin position="100"/>
        <end position="121"/>
    </location>
</feature>
<dbReference type="PATRIC" id="fig|512565.3.peg.2982"/>
<organism evidence="2 3">
    <name type="scientific">Actinoplanes missouriensis (strain ATCC 14538 / DSM 43046 / CBS 188.64 / JCM 3121 / NBRC 102363 / NCIMB 12654 / NRRL B-3342 / UNCC 431)</name>
    <dbReference type="NCBI Taxonomy" id="512565"/>
    <lineage>
        <taxon>Bacteria</taxon>
        <taxon>Bacillati</taxon>
        <taxon>Actinomycetota</taxon>
        <taxon>Actinomycetes</taxon>
        <taxon>Micromonosporales</taxon>
        <taxon>Micromonosporaceae</taxon>
        <taxon>Actinoplanes</taxon>
    </lineage>
</organism>
<sequence length="152" mass="16017">MTMERGGRLRVDEELDRFGGPPGPYAVVCVVMAVIWFLVSLPFDRDDGMAVMVVDSGGRGAVWAPLWLALGWAHRRRTGAGGPSFPTAAARRRHARRGAVIGLGVGVPFFGGLIALCLGTGQSSGYVVIFAVVLVVMAVLAVRAWLPRSGGA</sequence>
<accession>I0H5B4</accession>
<dbReference type="AlphaFoldDB" id="I0H5B4"/>
<dbReference type="KEGG" id="ams:AMIS_29810"/>
<gene>
    <name evidence="2" type="ordered locus">AMIS_29810</name>
</gene>
<proteinExistence type="predicted"/>
<protein>
    <submittedName>
        <fullName evidence="2">Uncharacterized protein</fullName>
    </submittedName>
</protein>
<keyword evidence="3" id="KW-1185">Reference proteome</keyword>
<dbReference type="HOGENOM" id="CLU_1718430_0_0_11"/>
<dbReference type="Proteomes" id="UP000007882">
    <property type="component" value="Chromosome"/>
</dbReference>
<dbReference type="STRING" id="512565.AMIS_29810"/>
<dbReference type="OrthoDB" id="9933142at2"/>
<keyword evidence="1" id="KW-0812">Transmembrane</keyword>
<dbReference type="RefSeq" id="WP_014443096.1">
    <property type="nucleotide sequence ID" value="NC_017093.1"/>
</dbReference>
<evidence type="ECO:0000313" key="2">
    <source>
        <dbReference type="EMBL" id="BAL88201.1"/>
    </source>
</evidence>
<reference evidence="2 3" key="1">
    <citation type="submission" date="2012-02" db="EMBL/GenBank/DDBJ databases">
        <title>Complete genome sequence of Actinoplanes missouriensis 431 (= NBRC 102363).</title>
        <authorList>
            <person name="Ohnishi Y."/>
            <person name="Ishikawa J."/>
            <person name="Sekine M."/>
            <person name="Hosoyama A."/>
            <person name="Harada T."/>
            <person name="Narita H."/>
            <person name="Hata T."/>
            <person name="Konno Y."/>
            <person name="Tutikane K."/>
            <person name="Fujita N."/>
            <person name="Horinouchi S."/>
            <person name="Hayakawa M."/>
        </authorList>
    </citation>
    <scope>NUCLEOTIDE SEQUENCE [LARGE SCALE GENOMIC DNA]</scope>
    <source>
        <strain evidence="3">ATCC 14538 / DSM 43046 / CBS 188.64 / JCM 3121 / NBRC 102363 / NCIMB 12654 / NRRL B-3342 / UNCC 431</strain>
    </source>
</reference>
<evidence type="ECO:0000256" key="1">
    <source>
        <dbReference type="SAM" id="Phobius"/>
    </source>
</evidence>
<dbReference type="EMBL" id="AP012319">
    <property type="protein sequence ID" value="BAL88201.1"/>
    <property type="molecule type" value="Genomic_DNA"/>
</dbReference>
<name>I0H5B4_ACTM4</name>
<evidence type="ECO:0000313" key="3">
    <source>
        <dbReference type="Proteomes" id="UP000007882"/>
    </source>
</evidence>